<dbReference type="Proteomes" id="UP001199525">
    <property type="component" value="Unassembled WGS sequence"/>
</dbReference>
<evidence type="ECO:0000256" key="2">
    <source>
        <dbReference type="ARBA" id="ARBA00023315"/>
    </source>
</evidence>
<dbReference type="InterPro" id="IPR016035">
    <property type="entry name" value="Acyl_Trfase/lysoPLipase"/>
</dbReference>
<evidence type="ECO:0000313" key="7">
    <source>
        <dbReference type="Proteomes" id="UP001199525"/>
    </source>
</evidence>
<dbReference type="PIRSF" id="PIRSF000446">
    <property type="entry name" value="Mct"/>
    <property type="match status" value="1"/>
</dbReference>
<evidence type="ECO:0000313" key="6">
    <source>
        <dbReference type="EMBL" id="MCC5605076.1"/>
    </source>
</evidence>
<protein>
    <recommendedName>
        <fullName evidence="4">Malonyl CoA-acyl carrier protein transacylase</fullName>
        <ecNumber evidence="4">2.3.1.39</ecNumber>
    </recommendedName>
</protein>
<dbReference type="RefSeq" id="WP_229491237.1">
    <property type="nucleotide sequence ID" value="NZ_JAIVFQ010000197.1"/>
</dbReference>
<dbReference type="Pfam" id="PF00698">
    <property type="entry name" value="Acyl_transf_1"/>
    <property type="match status" value="1"/>
</dbReference>
<accession>A0ABS8IMW3</accession>
<dbReference type="PANTHER" id="PTHR42681:SF1">
    <property type="entry name" value="MALONYL-COA-ACYL CARRIER PROTEIN TRANSACYLASE, MITOCHONDRIAL"/>
    <property type="match status" value="1"/>
</dbReference>
<organism evidence="6 7">
    <name type="scientific">Nostoc favosum CHAB5714</name>
    <dbReference type="NCBI Taxonomy" id="2780399"/>
    <lineage>
        <taxon>Bacteria</taxon>
        <taxon>Bacillati</taxon>
        <taxon>Cyanobacteriota</taxon>
        <taxon>Cyanophyceae</taxon>
        <taxon>Nostocales</taxon>
        <taxon>Nostocaceae</taxon>
        <taxon>Nostoc</taxon>
        <taxon>Nostoc favosum</taxon>
    </lineage>
</organism>
<dbReference type="InterPro" id="IPR001227">
    <property type="entry name" value="Ac_transferase_dom_sf"/>
</dbReference>
<gene>
    <name evidence="6" type="primary">fabD</name>
    <name evidence="6" type="ORF">LC586_39725</name>
</gene>
<reference evidence="6 7" key="1">
    <citation type="journal article" date="2021" name="Microorganisms">
        <title>Genome Evolution of Filamentous Cyanobacterium Nostoc Species: From Facultative Symbiosis to Free Living.</title>
        <authorList>
            <person name="Huo D."/>
            <person name="Li H."/>
            <person name="Cai F."/>
            <person name="Guo X."/>
            <person name="Qiao Z."/>
            <person name="Wang W."/>
            <person name="Yu G."/>
            <person name="Li R."/>
        </authorList>
    </citation>
    <scope>NUCLEOTIDE SEQUENCE [LARGE SCALE GENOMIC DNA]</scope>
    <source>
        <strain evidence="6 7">CHAB 5714</strain>
    </source>
</reference>
<dbReference type="PANTHER" id="PTHR42681">
    <property type="entry name" value="MALONYL-COA-ACYL CARRIER PROTEIN TRANSACYLASE, MITOCHONDRIAL"/>
    <property type="match status" value="1"/>
</dbReference>
<dbReference type="Gene3D" id="3.30.70.250">
    <property type="entry name" value="Malonyl-CoA ACP transacylase, ACP-binding"/>
    <property type="match status" value="1"/>
</dbReference>
<dbReference type="InterPro" id="IPR004410">
    <property type="entry name" value="Malonyl_CoA-ACP_transAc_FabD"/>
</dbReference>
<dbReference type="EC" id="2.3.1.39" evidence="4"/>
<comment type="caution">
    <text evidence="6">The sequence shown here is derived from an EMBL/GenBank/DDBJ whole genome shotgun (WGS) entry which is preliminary data.</text>
</comment>
<feature type="domain" description="Malonyl-CoA:ACP transacylase (MAT)" evidence="5">
    <location>
        <begin position="6"/>
        <end position="304"/>
    </location>
</feature>
<keyword evidence="2 4" id="KW-0012">Acyltransferase</keyword>
<dbReference type="SUPFAM" id="SSF52151">
    <property type="entry name" value="FabD/lysophospholipase-like"/>
    <property type="match status" value="1"/>
</dbReference>
<keyword evidence="7" id="KW-1185">Reference proteome</keyword>
<evidence type="ECO:0000256" key="1">
    <source>
        <dbReference type="ARBA" id="ARBA00022679"/>
    </source>
</evidence>
<dbReference type="InterPro" id="IPR016036">
    <property type="entry name" value="Malonyl_transacylase_ACP-bd"/>
</dbReference>
<keyword evidence="1 4" id="KW-0808">Transferase</keyword>
<dbReference type="SMART" id="SM00827">
    <property type="entry name" value="PKS_AT"/>
    <property type="match status" value="1"/>
</dbReference>
<dbReference type="GO" id="GO:0004314">
    <property type="term" value="F:[acyl-carrier-protein] S-malonyltransferase activity"/>
    <property type="evidence" value="ECO:0007669"/>
    <property type="project" value="UniProtKB-EC"/>
</dbReference>
<dbReference type="Gene3D" id="3.40.366.10">
    <property type="entry name" value="Malonyl-Coenzyme A Acyl Carrier Protein, domain 2"/>
    <property type="match status" value="1"/>
</dbReference>
<dbReference type="SUPFAM" id="SSF55048">
    <property type="entry name" value="Probable ACP-binding domain of malonyl-CoA ACP transacylase"/>
    <property type="match status" value="1"/>
</dbReference>
<dbReference type="NCBIfam" id="TIGR00128">
    <property type="entry name" value="fabD"/>
    <property type="match status" value="1"/>
</dbReference>
<evidence type="ECO:0000256" key="4">
    <source>
        <dbReference type="PIRNR" id="PIRNR000446"/>
    </source>
</evidence>
<comment type="catalytic activity">
    <reaction evidence="3 4">
        <text>holo-[ACP] + malonyl-CoA = malonyl-[ACP] + CoA</text>
        <dbReference type="Rhea" id="RHEA:41792"/>
        <dbReference type="Rhea" id="RHEA-COMP:9623"/>
        <dbReference type="Rhea" id="RHEA-COMP:9685"/>
        <dbReference type="ChEBI" id="CHEBI:57287"/>
        <dbReference type="ChEBI" id="CHEBI:57384"/>
        <dbReference type="ChEBI" id="CHEBI:64479"/>
        <dbReference type="ChEBI" id="CHEBI:78449"/>
        <dbReference type="EC" id="2.3.1.39"/>
    </reaction>
</comment>
<name>A0ABS8IMW3_9NOSO</name>
<dbReference type="EMBL" id="JAIVFQ010000197">
    <property type="protein sequence ID" value="MCC5605076.1"/>
    <property type="molecule type" value="Genomic_DNA"/>
</dbReference>
<dbReference type="InterPro" id="IPR014043">
    <property type="entry name" value="Acyl_transferase_dom"/>
</dbReference>
<sequence>MRTAYVFAGQGAQYVGMGVQIAEHYPQAKALYDRASAVLGFDLLKMCQVGPEELLQQTENAQPAILVTSLACLLAVQPKLPQPIVMAGLSLGEYSALVAAGALEFEEAVYIVQQRGIFMKEATADQDVGMAAILGLDAAQVEALCQQTATLGLCQVTNYNAPTQTVVGGHITAVARVVELAKQAGATAAVPLAVSGAFHTRLMQPAAEHLAELLATVKLRNTVFPVISNVTAQHMCGTGEIRQLLIQQIQNPVRWVQSIQRLASDGIDTFIEFGPGHTLSSLIKRTVKGVQTLNVENSTSMDKTLEAVTEEWH</sequence>
<proteinExistence type="inferred from homology"/>
<evidence type="ECO:0000259" key="5">
    <source>
        <dbReference type="SMART" id="SM00827"/>
    </source>
</evidence>
<dbReference type="InterPro" id="IPR024925">
    <property type="entry name" value="Malonyl_CoA-ACP_transAc"/>
</dbReference>
<dbReference type="InterPro" id="IPR050858">
    <property type="entry name" value="Mal-CoA-ACP_Trans/PKS_FabD"/>
</dbReference>
<comment type="similarity">
    <text evidence="4">Belongs to the fabD family.</text>
</comment>
<evidence type="ECO:0000256" key="3">
    <source>
        <dbReference type="ARBA" id="ARBA00048462"/>
    </source>
</evidence>